<evidence type="ECO:0000313" key="2">
    <source>
        <dbReference type="EMBL" id="RUP46701.1"/>
    </source>
</evidence>
<dbReference type="EMBL" id="RBNI01005430">
    <property type="protein sequence ID" value="RUP46701.1"/>
    <property type="molecule type" value="Genomic_DNA"/>
</dbReference>
<evidence type="ECO:0000256" key="1">
    <source>
        <dbReference type="SAM" id="MobiDB-lite"/>
    </source>
</evidence>
<gene>
    <name evidence="2" type="ORF">BC936DRAFT_146617</name>
</gene>
<evidence type="ECO:0000313" key="3">
    <source>
        <dbReference type="Proteomes" id="UP000268093"/>
    </source>
</evidence>
<sequence>MPEASFDSVYKPSFNCASPQRPAISSPGSASLGRAPNIGGLLTPRRTKQLANQGWVVAGTSRATYDTVHFRPIALENSKELVSPWYWPCAPSFLYVATTKLTRCNAQGTSAGSDSAHALSSPLVILRVQSRSQNQAAPSVSNQTPVAEMRHYYHVRSSHPCRHRTIHNDFTPLGYHPPTLDSPYRPPDDDTRLLLSILLRLVPPRLPPMAERRRRRGLQPQLPAGAHMAADNPPVRDDGRRDGNERPVRRPARLVAGNSVRVLRPRGPWHCCAVCHVCARRYRRRSVEEVRRAVRVDDLCDRRGVVPDDLRIPGRRVAVHAEQAGF</sequence>
<protein>
    <submittedName>
        <fullName evidence="2">Uncharacterized protein</fullName>
    </submittedName>
</protein>
<feature type="region of interest" description="Disordered" evidence="1">
    <location>
        <begin position="208"/>
        <end position="252"/>
    </location>
</feature>
<feature type="compositionally biased region" description="Basic and acidic residues" evidence="1">
    <location>
        <begin position="234"/>
        <end position="248"/>
    </location>
</feature>
<dbReference type="AlphaFoldDB" id="A0A433D7U9"/>
<dbReference type="Proteomes" id="UP000268093">
    <property type="component" value="Unassembled WGS sequence"/>
</dbReference>
<reference evidence="2 3" key="1">
    <citation type="journal article" date="2018" name="New Phytol.">
        <title>Phylogenomics of Endogonaceae and evolution of mycorrhizas within Mucoromycota.</title>
        <authorList>
            <person name="Chang Y."/>
            <person name="Desiro A."/>
            <person name="Na H."/>
            <person name="Sandor L."/>
            <person name="Lipzen A."/>
            <person name="Clum A."/>
            <person name="Barry K."/>
            <person name="Grigoriev I.V."/>
            <person name="Martin F.M."/>
            <person name="Stajich J.E."/>
            <person name="Smith M.E."/>
            <person name="Bonito G."/>
            <person name="Spatafora J.W."/>
        </authorList>
    </citation>
    <scope>NUCLEOTIDE SEQUENCE [LARGE SCALE GENOMIC DNA]</scope>
    <source>
        <strain evidence="2 3">GMNB39</strain>
    </source>
</reference>
<name>A0A433D7U9_9FUNG</name>
<proteinExistence type="predicted"/>
<organism evidence="2 3">
    <name type="scientific">Jimgerdemannia flammicorona</name>
    <dbReference type="NCBI Taxonomy" id="994334"/>
    <lineage>
        <taxon>Eukaryota</taxon>
        <taxon>Fungi</taxon>
        <taxon>Fungi incertae sedis</taxon>
        <taxon>Mucoromycota</taxon>
        <taxon>Mucoromycotina</taxon>
        <taxon>Endogonomycetes</taxon>
        <taxon>Endogonales</taxon>
        <taxon>Endogonaceae</taxon>
        <taxon>Jimgerdemannia</taxon>
    </lineage>
</organism>
<feature type="region of interest" description="Disordered" evidence="1">
    <location>
        <begin position="18"/>
        <end position="38"/>
    </location>
</feature>
<keyword evidence="3" id="KW-1185">Reference proteome</keyword>
<comment type="caution">
    <text evidence="2">The sequence shown here is derived from an EMBL/GenBank/DDBJ whole genome shotgun (WGS) entry which is preliminary data.</text>
</comment>
<accession>A0A433D7U9</accession>